<dbReference type="Proteomes" id="UP000176800">
    <property type="component" value="Unassembled WGS sequence"/>
</dbReference>
<comment type="caution">
    <text evidence="7">The sequence shown here is derived from an EMBL/GenBank/DDBJ whole genome shotgun (WGS) entry which is preliminary data.</text>
</comment>
<dbReference type="Pfam" id="PF07963">
    <property type="entry name" value="N_methyl"/>
    <property type="match status" value="1"/>
</dbReference>
<dbReference type="AlphaFoldDB" id="A0A1G2U4S6"/>
<keyword evidence="5 6" id="KW-0472">Membrane</keyword>
<dbReference type="InterPro" id="IPR045584">
    <property type="entry name" value="Pilin-like"/>
</dbReference>
<dbReference type="EMBL" id="MHWE01000006">
    <property type="protein sequence ID" value="OHB04493.1"/>
    <property type="molecule type" value="Genomic_DNA"/>
</dbReference>
<dbReference type="SUPFAM" id="SSF54523">
    <property type="entry name" value="Pili subunits"/>
    <property type="match status" value="1"/>
</dbReference>
<dbReference type="GO" id="GO:0015628">
    <property type="term" value="P:protein secretion by the type II secretion system"/>
    <property type="evidence" value="ECO:0007669"/>
    <property type="project" value="InterPro"/>
</dbReference>
<accession>A0A1G2U4S6</accession>
<evidence type="ECO:0000256" key="4">
    <source>
        <dbReference type="ARBA" id="ARBA00022989"/>
    </source>
</evidence>
<dbReference type="PANTHER" id="PTHR30093:SF44">
    <property type="entry name" value="TYPE II SECRETION SYSTEM CORE PROTEIN G"/>
    <property type="match status" value="1"/>
</dbReference>
<reference evidence="7 8" key="1">
    <citation type="journal article" date="2016" name="Nat. Commun.">
        <title>Thousands of microbial genomes shed light on interconnected biogeochemical processes in an aquifer system.</title>
        <authorList>
            <person name="Anantharaman K."/>
            <person name="Brown C.T."/>
            <person name="Hug L.A."/>
            <person name="Sharon I."/>
            <person name="Castelle C.J."/>
            <person name="Probst A.J."/>
            <person name="Thomas B.C."/>
            <person name="Singh A."/>
            <person name="Wilkins M.J."/>
            <person name="Karaoz U."/>
            <person name="Brodie E.L."/>
            <person name="Williams K.H."/>
            <person name="Hubbard S.S."/>
            <person name="Banfield J.F."/>
        </authorList>
    </citation>
    <scope>NUCLEOTIDE SEQUENCE [LARGE SCALE GENOMIC DNA]</scope>
</reference>
<dbReference type="PRINTS" id="PR00813">
    <property type="entry name" value="BCTERIALGSPG"/>
</dbReference>
<dbReference type="GO" id="GO:0016020">
    <property type="term" value="C:membrane"/>
    <property type="evidence" value="ECO:0007669"/>
    <property type="project" value="UniProtKB-SubCell"/>
</dbReference>
<protein>
    <recommendedName>
        <fullName evidence="9">Type II secretion system protein GspG C-terminal domain-containing protein</fullName>
    </recommendedName>
</protein>
<evidence type="ECO:0000313" key="7">
    <source>
        <dbReference type="EMBL" id="OHB04493.1"/>
    </source>
</evidence>
<feature type="transmembrane region" description="Helical" evidence="6">
    <location>
        <begin position="6"/>
        <end position="30"/>
    </location>
</feature>
<proteinExistence type="predicted"/>
<name>A0A1G2U4S6_9BACT</name>
<evidence type="ECO:0000256" key="1">
    <source>
        <dbReference type="ARBA" id="ARBA00004167"/>
    </source>
</evidence>
<evidence type="ECO:0000313" key="8">
    <source>
        <dbReference type="Proteomes" id="UP000176800"/>
    </source>
</evidence>
<dbReference type="Gene3D" id="3.30.700.10">
    <property type="entry name" value="Glycoprotein, Type 4 Pilin"/>
    <property type="match status" value="1"/>
</dbReference>
<organism evidence="7 8">
    <name type="scientific">Candidatus Zambryskibacteria bacterium RIFCSPLOWO2_01_FULL_45_21</name>
    <dbReference type="NCBI Taxonomy" id="1802761"/>
    <lineage>
        <taxon>Bacteria</taxon>
        <taxon>Candidatus Zambryskiibacteriota</taxon>
    </lineage>
</organism>
<evidence type="ECO:0000256" key="3">
    <source>
        <dbReference type="ARBA" id="ARBA00022692"/>
    </source>
</evidence>
<keyword evidence="4 6" id="KW-1133">Transmembrane helix</keyword>
<comment type="subcellular location">
    <subcellularLocation>
        <location evidence="1">Membrane</location>
        <topology evidence="1">Single-pass membrane protein</topology>
    </subcellularLocation>
</comment>
<sequence length="166" mass="18273">MRTKGFTLIELLVAIAIIGVLSSIVVVSLNESRKRAYFSRALAETRNIAVALEFYFDKNDAYPLDTPRNIDPGLGPYLSSGWPQGPWPGSIYDWDNWNDPSVPGQKIHQVSIRFCPPSGPISACNFPDEPWAAGFDIDSAAYYCVAGACRSHISHPVTYPGFCLNC</sequence>
<evidence type="ECO:0000256" key="5">
    <source>
        <dbReference type="ARBA" id="ARBA00023136"/>
    </source>
</evidence>
<gene>
    <name evidence="7" type="ORF">A3B14_03635</name>
</gene>
<dbReference type="InterPro" id="IPR012902">
    <property type="entry name" value="N_methyl_site"/>
</dbReference>
<evidence type="ECO:0000256" key="2">
    <source>
        <dbReference type="ARBA" id="ARBA00022481"/>
    </source>
</evidence>
<dbReference type="GO" id="GO:0015627">
    <property type="term" value="C:type II protein secretion system complex"/>
    <property type="evidence" value="ECO:0007669"/>
    <property type="project" value="InterPro"/>
</dbReference>
<evidence type="ECO:0000256" key="6">
    <source>
        <dbReference type="SAM" id="Phobius"/>
    </source>
</evidence>
<evidence type="ECO:0008006" key="9">
    <source>
        <dbReference type="Google" id="ProtNLM"/>
    </source>
</evidence>
<dbReference type="PROSITE" id="PS00409">
    <property type="entry name" value="PROKAR_NTER_METHYL"/>
    <property type="match status" value="1"/>
</dbReference>
<keyword evidence="3 6" id="KW-0812">Transmembrane</keyword>
<dbReference type="NCBIfam" id="TIGR02532">
    <property type="entry name" value="IV_pilin_GFxxxE"/>
    <property type="match status" value="1"/>
</dbReference>
<keyword evidence="2" id="KW-0488">Methylation</keyword>
<dbReference type="PANTHER" id="PTHR30093">
    <property type="entry name" value="GENERAL SECRETION PATHWAY PROTEIN G"/>
    <property type="match status" value="1"/>
</dbReference>
<dbReference type="InterPro" id="IPR000983">
    <property type="entry name" value="Bac_GSPG_pilin"/>
</dbReference>